<dbReference type="Proteomes" id="UP000549617">
    <property type="component" value="Unassembled WGS sequence"/>
</dbReference>
<sequence length="93" mass="10020">MMMKIALMLVPVIMVAACAPVDPGFNIGDRSCRAMEGRLVANRLAKQCSQVAISRVACTPARSCQDLRAEVDRGCAAIPPGARHPRFCPVKPR</sequence>
<comment type="caution">
    <text evidence="2">The sequence shown here is derived from an EMBL/GenBank/DDBJ whole genome shotgun (WGS) entry which is preliminary data.</text>
</comment>
<keyword evidence="1" id="KW-0732">Signal</keyword>
<dbReference type="PROSITE" id="PS51257">
    <property type="entry name" value="PROKAR_LIPOPROTEIN"/>
    <property type="match status" value="1"/>
</dbReference>
<name>A0A7W9EFU3_9SPHN</name>
<protein>
    <recommendedName>
        <fullName evidence="4">Lipoprotein</fullName>
    </recommendedName>
</protein>
<evidence type="ECO:0000313" key="2">
    <source>
        <dbReference type="EMBL" id="MBB5687648.1"/>
    </source>
</evidence>
<dbReference type="EMBL" id="JACIJC010000006">
    <property type="protein sequence ID" value="MBB5687648.1"/>
    <property type="molecule type" value="Genomic_DNA"/>
</dbReference>
<feature type="chain" id="PRO_5031144443" description="Lipoprotein" evidence="1">
    <location>
        <begin position="20"/>
        <end position="93"/>
    </location>
</feature>
<dbReference type="RefSeq" id="WP_184021662.1">
    <property type="nucleotide sequence ID" value="NZ_JACIJC010000006.1"/>
</dbReference>
<evidence type="ECO:0000256" key="1">
    <source>
        <dbReference type="SAM" id="SignalP"/>
    </source>
</evidence>
<organism evidence="2 3">
    <name type="scientific">Sphingobium boeckii</name>
    <dbReference type="NCBI Taxonomy" id="1082345"/>
    <lineage>
        <taxon>Bacteria</taxon>
        <taxon>Pseudomonadati</taxon>
        <taxon>Pseudomonadota</taxon>
        <taxon>Alphaproteobacteria</taxon>
        <taxon>Sphingomonadales</taxon>
        <taxon>Sphingomonadaceae</taxon>
        <taxon>Sphingobium</taxon>
    </lineage>
</organism>
<reference evidence="2 3" key="1">
    <citation type="submission" date="2020-08" db="EMBL/GenBank/DDBJ databases">
        <title>Genomic Encyclopedia of Type Strains, Phase IV (KMG-IV): sequencing the most valuable type-strain genomes for metagenomic binning, comparative biology and taxonomic classification.</title>
        <authorList>
            <person name="Goeker M."/>
        </authorList>
    </citation>
    <scope>NUCLEOTIDE SEQUENCE [LARGE SCALE GENOMIC DNA]</scope>
    <source>
        <strain evidence="2 3">DSM 25079</strain>
    </source>
</reference>
<evidence type="ECO:0008006" key="4">
    <source>
        <dbReference type="Google" id="ProtNLM"/>
    </source>
</evidence>
<gene>
    <name evidence="2" type="ORF">FHS49_003690</name>
</gene>
<feature type="signal peptide" evidence="1">
    <location>
        <begin position="1"/>
        <end position="19"/>
    </location>
</feature>
<dbReference type="AlphaFoldDB" id="A0A7W9EFU3"/>
<proteinExistence type="predicted"/>
<keyword evidence="3" id="KW-1185">Reference proteome</keyword>
<accession>A0A7W9EFU3</accession>
<evidence type="ECO:0000313" key="3">
    <source>
        <dbReference type="Proteomes" id="UP000549617"/>
    </source>
</evidence>